<sequence>MILIDYDPTTGAALLSTGKARCGQLEIRQMAVPRPPVPPPAKVDVVRSPNGGVALVGAAPITEDEIVLDNMEEAIEGEIRRGYLRGVVCNREVEVKVYVPYSGPVLALIPVKKIGRVPRAAARLLAYRPALP</sequence>
<gene>
    <name evidence="1" type="ordered locus">TUZN_0082</name>
</gene>
<accession>F2L136</accession>
<dbReference type="HOGENOM" id="CLU_156344_0_0_2"/>
<keyword evidence="2" id="KW-1185">Reference proteome</keyword>
<organism evidence="1 2">
    <name type="scientific">Thermoproteus uzoniensis (strain 768-20)</name>
    <dbReference type="NCBI Taxonomy" id="999630"/>
    <lineage>
        <taxon>Archaea</taxon>
        <taxon>Thermoproteota</taxon>
        <taxon>Thermoprotei</taxon>
        <taxon>Thermoproteales</taxon>
        <taxon>Thermoproteaceae</taxon>
        <taxon>Thermoproteus</taxon>
    </lineage>
</organism>
<dbReference type="EMBL" id="CP002590">
    <property type="protein sequence ID" value="AEA11585.1"/>
    <property type="molecule type" value="Genomic_DNA"/>
</dbReference>
<dbReference type="Proteomes" id="UP000008138">
    <property type="component" value="Chromosome"/>
</dbReference>
<proteinExistence type="predicted"/>
<evidence type="ECO:0000313" key="2">
    <source>
        <dbReference type="Proteomes" id="UP000008138"/>
    </source>
</evidence>
<protein>
    <submittedName>
        <fullName evidence="1">Uncharacterized protein</fullName>
    </submittedName>
</protein>
<dbReference type="GeneID" id="10359634"/>
<dbReference type="RefSeq" id="WP_013678921.1">
    <property type="nucleotide sequence ID" value="NC_015315.1"/>
</dbReference>
<reference key="2">
    <citation type="submission" date="2011-03" db="EMBL/GenBank/DDBJ databases">
        <title>Complete genome sequence of the thermoacidophilic crenarchaeon Thermoproteus uzoniensis 768-20.</title>
        <authorList>
            <person name="Mardanov A.V."/>
            <person name="Gumerov V.M."/>
            <person name="Beletsky A.V."/>
            <person name="Prokofeva M.I."/>
            <person name="Bonch-Osmolovskaya E.A."/>
            <person name="Ravin N.V."/>
            <person name="Skryabin K.G."/>
        </authorList>
    </citation>
    <scope>NUCLEOTIDE SEQUENCE</scope>
    <source>
        <strain>768-20</strain>
    </source>
</reference>
<dbReference type="STRING" id="999630.TUZN_0082"/>
<reference evidence="1 2" key="1">
    <citation type="journal article" date="2011" name="J. Bacteriol.">
        <title>Complete genome sequence of the thermoacidophilic crenarchaeon Thermoproteus uzoniensis 768-20.</title>
        <authorList>
            <person name="Mardanov A.V."/>
            <person name="Gumerov V.M."/>
            <person name="Beletsky A.V."/>
            <person name="Prokofeva M.I."/>
            <person name="Bonch-Osmolovskaya E.A."/>
            <person name="Ravin N.V."/>
            <person name="Skryabin K.G."/>
        </authorList>
    </citation>
    <scope>NUCLEOTIDE SEQUENCE [LARGE SCALE GENOMIC DNA]</scope>
    <source>
        <strain evidence="1 2">768-20</strain>
    </source>
</reference>
<dbReference type="eggNOG" id="arCOG05518">
    <property type="taxonomic scope" value="Archaea"/>
</dbReference>
<dbReference type="OrthoDB" id="28192at2157"/>
<dbReference type="KEGG" id="tuz:TUZN_0082"/>
<evidence type="ECO:0000313" key="1">
    <source>
        <dbReference type="EMBL" id="AEA11585.1"/>
    </source>
</evidence>
<name>F2L136_THEU7</name>
<dbReference type="AlphaFoldDB" id="F2L136"/>